<proteinExistence type="predicted"/>
<dbReference type="Proteomes" id="UP000298652">
    <property type="component" value="Chromosome 2"/>
</dbReference>
<gene>
    <name evidence="1" type="ORF">SEVIR_2G380800v2</name>
</gene>
<dbReference type="Gramene" id="TKW35552">
    <property type="protein sequence ID" value="TKW35552"/>
    <property type="gene ID" value="SEVIR_2G380800v2"/>
</dbReference>
<accession>A0A4U6W0W7</accession>
<name>A0A4U6W0W7_SETVI</name>
<sequence length="130" mass="14826">MHSPEFTGVVTCTPLDEPVTEGYSILGFPIWWGTRRNGSLDIICKTCYRHFKSPDCLTSETLACGHKNAERVCEMCDCRSCVLHPFPDQENVWKWQLNQTSQMHSSTQVWTDLNGQWHLASTKEQAKSCS</sequence>
<evidence type="ECO:0000313" key="2">
    <source>
        <dbReference type="Proteomes" id="UP000298652"/>
    </source>
</evidence>
<reference evidence="1" key="1">
    <citation type="submission" date="2019-03" db="EMBL/GenBank/DDBJ databases">
        <title>WGS assembly of Setaria viridis.</title>
        <authorList>
            <person name="Huang P."/>
            <person name="Jenkins J."/>
            <person name="Grimwood J."/>
            <person name="Barry K."/>
            <person name="Healey A."/>
            <person name="Mamidi S."/>
            <person name="Sreedasyam A."/>
            <person name="Shu S."/>
            <person name="Feldman M."/>
            <person name="Wu J."/>
            <person name="Yu Y."/>
            <person name="Chen C."/>
            <person name="Johnson J."/>
            <person name="Rokhsar D."/>
            <person name="Baxter I."/>
            <person name="Schmutz J."/>
            <person name="Brutnell T."/>
            <person name="Kellogg E."/>
        </authorList>
    </citation>
    <scope>NUCLEOTIDE SEQUENCE [LARGE SCALE GENOMIC DNA]</scope>
</reference>
<dbReference type="EMBL" id="CM016553">
    <property type="protein sequence ID" value="TKW35552.1"/>
    <property type="molecule type" value="Genomic_DNA"/>
</dbReference>
<protein>
    <submittedName>
        <fullName evidence="1">Uncharacterized protein</fullName>
    </submittedName>
</protein>
<dbReference type="AlphaFoldDB" id="A0A4U6W0W7"/>
<organism evidence="1 2">
    <name type="scientific">Setaria viridis</name>
    <name type="common">Green bristlegrass</name>
    <name type="synonym">Setaria italica subsp. viridis</name>
    <dbReference type="NCBI Taxonomy" id="4556"/>
    <lineage>
        <taxon>Eukaryota</taxon>
        <taxon>Viridiplantae</taxon>
        <taxon>Streptophyta</taxon>
        <taxon>Embryophyta</taxon>
        <taxon>Tracheophyta</taxon>
        <taxon>Spermatophyta</taxon>
        <taxon>Magnoliopsida</taxon>
        <taxon>Liliopsida</taxon>
        <taxon>Poales</taxon>
        <taxon>Poaceae</taxon>
        <taxon>PACMAD clade</taxon>
        <taxon>Panicoideae</taxon>
        <taxon>Panicodae</taxon>
        <taxon>Paniceae</taxon>
        <taxon>Cenchrinae</taxon>
        <taxon>Setaria</taxon>
    </lineage>
</organism>
<keyword evidence="2" id="KW-1185">Reference proteome</keyword>
<dbReference type="OMA" id="CEMCDCR"/>
<evidence type="ECO:0000313" key="1">
    <source>
        <dbReference type="EMBL" id="TKW35552.1"/>
    </source>
</evidence>